<evidence type="ECO:0000256" key="7">
    <source>
        <dbReference type="SAM" id="MobiDB-lite"/>
    </source>
</evidence>
<dbReference type="GO" id="GO:0004252">
    <property type="term" value="F:serine-type endopeptidase activity"/>
    <property type="evidence" value="ECO:0007669"/>
    <property type="project" value="UniProtKB-UniRule"/>
</dbReference>
<dbReference type="SUPFAM" id="SSF54897">
    <property type="entry name" value="Protease propeptides/inhibitors"/>
    <property type="match status" value="1"/>
</dbReference>
<evidence type="ECO:0000313" key="12">
    <source>
        <dbReference type="Proteomes" id="UP000267900"/>
    </source>
</evidence>
<feature type="signal peptide" evidence="8">
    <location>
        <begin position="1"/>
        <end position="26"/>
    </location>
</feature>
<dbReference type="InterPro" id="IPR015500">
    <property type="entry name" value="Peptidase_S8_subtilisin-rel"/>
</dbReference>
<dbReference type="InterPro" id="IPR050131">
    <property type="entry name" value="Peptidase_S8_subtilisin-like"/>
</dbReference>
<evidence type="ECO:0000313" key="11">
    <source>
        <dbReference type="EMBL" id="AZQ71046.1"/>
    </source>
</evidence>
<dbReference type="PROSITE" id="PS00136">
    <property type="entry name" value="SUBTILASE_ASP"/>
    <property type="match status" value="1"/>
</dbReference>
<evidence type="ECO:0000256" key="2">
    <source>
        <dbReference type="ARBA" id="ARBA00022670"/>
    </source>
</evidence>
<dbReference type="Pfam" id="PF00082">
    <property type="entry name" value="Peptidase_S8"/>
    <property type="match status" value="1"/>
</dbReference>
<evidence type="ECO:0000256" key="5">
    <source>
        <dbReference type="PROSITE-ProRule" id="PRU01240"/>
    </source>
</evidence>
<dbReference type="FunFam" id="3.40.50.200:FF:000014">
    <property type="entry name" value="Proteinase K"/>
    <property type="match status" value="1"/>
</dbReference>
<evidence type="ECO:0000259" key="10">
    <source>
        <dbReference type="Pfam" id="PF05922"/>
    </source>
</evidence>
<dbReference type="Proteomes" id="UP000267900">
    <property type="component" value="Chromosome"/>
</dbReference>
<keyword evidence="2 5" id="KW-0645">Protease</keyword>
<dbReference type="GO" id="GO:0005615">
    <property type="term" value="C:extracellular space"/>
    <property type="evidence" value="ECO:0007669"/>
    <property type="project" value="TreeGrafter"/>
</dbReference>
<dbReference type="GO" id="GO:0006508">
    <property type="term" value="P:proteolysis"/>
    <property type="evidence" value="ECO:0007669"/>
    <property type="project" value="UniProtKB-KW"/>
</dbReference>
<dbReference type="SUPFAM" id="SSF52743">
    <property type="entry name" value="Subtilisin-like"/>
    <property type="match status" value="1"/>
</dbReference>
<dbReference type="CDD" id="cd04077">
    <property type="entry name" value="Peptidases_S8_PCSK9_ProteinaseK_like"/>
    <property type="match status" value="1"/>
</dbReference>
<keyword evidence="3 5" id="KW-0378">Hydrolase</keyword>
<feature type="domain" description="Peptidase S8/S53" evidence="9">
    <location>
        <begin position="154"/>
        <end position="384"/>
    </location>
</feature>
<keyword evidence="12" id="KW-1185">Reference proteome</keyword>
<dbReference type="PANTHER" id="PTHR43806">
    <property type="entry name" value="PEPTIDASE S8"/>
    <property type="match status" value="1"/>
</dbReference>
<dbReference type="InterPro" id="IPR036852">
    <property type="entry name" value="Peptidase_S8/S53_dom_sf"/>
</dbReference>
<evidence type="ECO:0000259" key="9">
    <source>
        <dbReference type="Pfam" id="PF00082"/>
    </source>
</evidence>
<evidence type="ECO:0000256" key="8">
    <source>
        <dbReference type="SAM" id="SignalP"/>
    </source>
</evidence>
<dbReference type="PANTHER" id="PTHR43806:SF11">
    <property type="entry name" value="CEREVISIN-RELATED"/>
    <property type="match status" value="1"/>
</dbReference>
<gene>
    <name evidence="11" type="ORF">EKH77_07350</name>
</gene>
<dbReference type="Pfam" id="PF05922">
    <property type="entry name" value="Inhibitor_I9"/>
    <property type="match status" value="1"/>
</dbReference>
<reference evidence="11 12" key="1">
    <citation type="submission" date="2018-12" db="EMBL/GenBank/DDBJ databases">
        <title>The whole draft genome of Streptomyce luteoverticillatus CGMCC 15060.</title>
        <authorList>
            <person name="Feng Z."/>
            <person name="Chen G."/>
            <person name="Zhang J."/>
            <person name="Zhu H."/>
            <person name="Yu X."/>
            <person name="Zhang W."/>
            <person name="Zhang X."/>
        </authorList>
    </citation>
    <scope>NUCLEOTIDE SEQUENCE [LARGE SCALE GENOMIC DNA]</scope>
    <source>
        <strain evidence="11 12">CGMCC 15060</strain>
    </source>
</reference>
<dbReference type="InterPro" id="IPR023827">
    <property type="entry name" value="Peptidase_S8_Asp-AS"/>
</dbReference>
<dbReference type="PRINTS" id="PR00723">
    <property type="entry name" value="SUBTILISIN"/>
</dbReference>
<keyword evidence="8" id="KW-0732">Signal</keyword>
<name>A0A3S9PFC7_STRLT</name>
<dbReference type="Gene3D" id="3.40.50.200">
    <property type="entry name" value="Peptidase S8/S53 domain"/>
    <property type="match status" value="1"/>
</dbReference>
<feature type="active site" description="Charge relay system" evidence="5">
    <location>
        <position position="163"/>
    </location>
</feature>
<dbReference type="OrthoDB" id="9798386at2"/>
<feature type="region of interest" description="Disordered" evidence="7">
    <location>
        <begin position="25"/>
        <end position="48"/>
    </location>
</feature>
<proteinExistence type="inferred from homology"/>
<dbReference type="PROSITE" id="PS00137">
    <property type="entry name" value="SUBTILASE_HIS"/>
    <property type="match status" value="1"/>
</dbReference>
<dbReference type="PROSITE" id="PS51892">
    <property type="entry name" value="SUBTILASE"/>
    <property type="match status" value="1"/>
</dbReference>
<dbReference type="EMBL" id="CP034587">
    <property type="protein sequence ID" value="AZQ71046.1"/>
    <property type="molecule type" value="Genomic_DNA"/>
</dbReference>
<feature type="domain" description="Inhibitor I9" evidence="10">
    <location>
        <begin position="77"/>
        <end position="113"/>
    </location>
</feature>
<dbReference type="InterPro" id="IPR023828">
    <property type="entry name" value="Peptidase_S8_Ser-AS"/>
</dbReference>
<evidence type="ECO:0000256" key="6">
    <source>
        <dbReference type="RuleBase" id="RU003355"/>
    </source>
</evidence>
<dbReference type="AlphaFoldDB" id="A0A3S9PFC7"/>
<evidence type="ECO:0000256" key="1">
    <source>
        <dbReference type="ARBA" id="ARBA00011073"/>
    </source>
</evidence>
<dbReference type="Gene3D" id="3.30.70.80">
    <property type="entry name" value="Peptidase S8 propeptide/proteinase inhibitor I9"/>
    <property type="match status" value="1"/>
</dbReference>
<dbReference type="InterPro" id="IPR010259">
    <property type="entry name" value="S8pro/Inhibitor_I9"/>
</dbReference>
<dbReference type="InterPro" id="IPR022398">
    <property type="entry name" value="Peptidase_S8_His-AS"/>
</dbReference>
<evidence type="ECO:0000256" key="3">
    <source>
        <dbReference type="ARBA" id="ARBA00022801"/>
    </source>
</evidence>
<evidence type="ECO:0000256" key="4">
    <source>
        <dbReference type="ARBA" id="ARBA00022825"/>
    </source>
</evidence>
<comment type="similarity">
    <text evidence="1 5 6">Belongs to the peptidase S8 family.</text>
</comment>
<accession>A0A3S9PFC7</accession>
<sequence length="404" mass="41475">MRQLRRCLTTALVLALPLTAATPLAAADHRPGPGRSAHPAPLRRTAGEPVPGHYIVTLRKGASPRTLTSVLGVVPDRIYTHTLTGFAARLTPQQLEAVRSSPEVEAVEEDAVYAQAAEGPPSIRPRAATDSWGLDRVDQRTLPLDGRFTVNGTGEGVTAYIMDTGIDYSHPDFGGRARKGVDEVTAGGDARDCATGSGHGTHVAGVVGSATYGVARRASLVSVRVLDCAGRGTTSAIVSGFEYVSTSAPPASVLNASLVGPTSQAMDNAANSVAAKGTPPLVAAGNSNDNACNHSPAAALQALAVGATNRMDQMTDFTSYGPCARILAPGDEILSLRVGGGTTTKSGTSQATPFVTGVAALYKAQNPAASSATVVNWLISQSTKDVVTDIKPGTPNRLLYTGGL</sequence>
<dbReference type="InterPro" id="IPR037045">
    <property type="entry name" value="S8pro/Inhibitor_I9_sf"/>
</dbReference>
<dbReference type="PROSITE" id="PS00138">
    <property type="entry name" value="SUBTILASE_SER"/>
    <property type="match status" value="1"/>
</dbReference>
<dbReference type="RefSeq" id="WP_126913605.1">
    <property type="nucleotide sequence ID" value="NZ_CP034587.1"/>
</dbReference>
<organism evidence="11 12">
    <name type="scientific">Streptomyces luteoverticillatus</name>
    <name type="common">Streptoverticillium luteoverticillatus</name>
    <dbReference type="NCBI Taxonomy" id="66425"/>
    <lineage>
        <taxon>Bacteria</taxon>
        <taxon>Bacillati</taxon>
        <taxon>Actinomycetota</taxon>
        <taxon>Actinomycetes</taxon>
        <taxon>Kitasatosporales</taxon>
        <taxon>Streptomycetaceae</taxon>
        <taxon>Streptomyces</taxon>
    </lineage>
</organism>
<feature type="active site" description="Charge relay system" evidence="5">
    <location>
        <position position="199"/>
    </location>
</feature>
<protein>
    <submittedName>
        <fullName evidence="11">S8 family peptidase</fullName>
    </submittedName>
</protein>
<feature type="chain" id="PRO_5019262493" evidence="8">
    <location>
        <begin position="27"/>
        <end position="404"/>
    </location>
</feature>
<dbReference type="InterPro" id="IPR034193">
    <property type="entry name" value="PCSK9_ProteinaseK-like"/>
</dbReference>
<keyword evidence="4 5" id="KW-0720">Serine protease</keyword>
<dbReference type="InterPro" id="IPR000209">
    <property type="entry name" value="Peptidase_S8/S53_dom"/>
</dbReference>
<feature type="active site" description="Charge relay system" evidence="5">
    <location>
        <position position="349"/>
    </location>
</feature>